<feature type="compositionally biased region" description="Polar residues" evidence="1">
    <location>
        <begin position="242"/>
        <end position="252"/>
    </location>
</feature>
<organism evidence="2 3">
    <name type="scientific">Sparassis crispa</name>
    <dbReference type="NCBI Taxonomy" id="139825"/>
    <lineage>
        <taxon>Eukaryota</taxon>
        <taxon>Fungi</taxon>
        <taxon>Dikarya</taxon>
        <taxon>Basidiomycota</taxon>
        <taxon>Agaricomycotina</taxon>
        <taxon>Agaricomycetes</taxon>
        <taxon>Polyporales</taxon>
        <taxon>Sparassidaceae</taxon>
        <taxon>Sparassis</taxon>
    </lineage>
</organism>
<comment type="caution">
    <text evidence="2">The sequence shown here is derived from an EMBL/GenBank/DDBJ whole genome shotgun (WGS) entry which is preliminary data.</text>
</comment>
<dbReference type="EMBL" id="BFAD01000007">
    <property type="protein sequence ID" value="GBE85333.1"/>
    <property type="molecule type" value="Genomic_DNA"/>
</dbReference>
<keyword evidence="3" id="KW-1185">Reference proteome</keyword>
<evidence type="ECO:0000313" key="2">
    <source>
        <dbReference type="EMBL" id="GBE85333.1"/>
    </source>
</evidence>
<dbReference type="AlphaFoldDB" id="A0A401GT20"/>
<sequence>MPQPPPLKISKIGHHAHKAAPTAQDKTDTKEDQTAIATTMMQPPRVSASTDTPVPMSMLVTMTAIVQPSVPQQIDSTIPHDARMTPCPVSAIRRISGAYEALGQDDIPLAEMLARIQGLTKEQQVQTLVMLSKYIGFQEEPLKQGQTSISGLTSPAPQTNTDIRANHQTSGRTEPHTDGIAKCNRSIERALEEPQLQHPLHLTLHNEFIPDDQLPLEPATPLQQTRPAQEPGEYQTDEEISPRTSSPLSQSDDPFLPSSPTEDCVQRDPRRLIPHQLKVQLESAPALPDTQTPNIAPAPNIPPAEPRRKGLHATTMKVDTPHPCTGRFLNAPKDSSHTHIIAQIAAANQQPTQPEDEVDPQPVATAVPNAPALTLTPTPAEGFPDIYGHQPYFFIDNLARDLMDAWGKHDMARVAIMPLGSKHAHQIPKVMMNHPHLLYDSKLINDALYSFVAFNITKSQKRDIIVQYCYLTPEVSFVAMDFVWEVPQYVCTFAGFTNHSFQDIPKLILDRLVNPQSIQQLLGIVGYDARGQKQTDDTLRSIQIRTVDICDDIGVISQAYNVYIDIPPINLEQWNTWHSFVTSLTFNTQWQGTGRALPPRRCSYCHAADHIVDMCPFPTLPGWCANRAARNIGRHAAVIVVSLEGADMITARADGEWGAPKSLTTL</sequence>
<gene>
    <name evidence="2" type="ORF">SCP_0705200</name>
</gene>
<dbReference type="GeneID" id="38782250"/>
<accession>A0A401GT20</accession>
<feature type="region of interest" description="Disordered" evidence="1">
    <location>
        <begin position="142"/>
        <end position="179"/>
    </location>
</feature>
<evidence type="ECO:0000256" key="1">
    <source>
        <dbReference type="SAM" id="MobiDB-lite"/>
    </source>
</evidence>
<feature type="region of interest" description="Disordered" evidence="1">
    <location>
        <begin position="211"/>
        <end position="267"/>
    </location>
</feature>
<proteinExistence type="predicted"/>
<dbReference type="Proteomes" id="UP000287166">
    <property type="component" value="Unassembled WGS sequence"/>
</dbReference>
<feature type="compositionally biased region" description="Polar residues" evidence="1">
    <location>
        <begin position="144"/>
        <end position="172"/>
    </location>
</feature>
<reference evidence="2 3" key="1">
    <citation type="journal article" date="2018" name="Sci. Rep.">
        <title>Genome sequence of the cauliflower mushroom Sparassis crispa (Hanabiratake) and its association with beneficial usage.</title>
        <authorList>
            <person name="Kiyama R."/>
            <person name="Furutani Y."/>
            <person name="Kawaguchi K."/>
            <person name="Nakanishi T."/>
        </authorList>
    </citation>
    <scope>NUCLEOTIDE SEQUENCE [LARGE SCALE GENOMIC DNA]</scope>
</reference>
<dbReference type="OrthoDB" id="2752934at2759"/>
<dbReference type="InParanoid" id="A0A401GT20"/>
<protein>
    <submittedName>
        <fullName evidence="2">Uncharacterized protein</fullName>
    </submittedName>
</protein>
<feature type="region of interest" description="Disordered" evidence="1">
    <location>
        <begin position="1"/>
        <end position="32"/>
    </location>
</feature>
<dbReference type="RefSeq" id="XP_027616246.1">
    <property type="nucleotide sequence ID" value="XM_027760445.1"/>
</dbReference>
<name>A0A401GT20_9APHY</name>
<feature type="region of interest" description="Disordered" evidence="1">
    <location>
        <begin position="284"/>
        <end position="308"/>
    </location>
</feature>
<evidence type="ECO:0000313" key="3">
    <source>
        <dbReference type="Proteomes" id="UP000287166"/>
    </source>
</evidence>
<dbReference type="STRING" id="139825.A0A401GT20"/>